<dbReference type="KEGG" id="bdi:104585398"/>
<feature type="transmembrane region" description="Helical" evidence="1">
    <location>
        <begin position="108"/>
        <end position="126"/>
    </location>
</feature>
<evidence type="ECO:0000259" key="2">
    <source>
        <dbReference type="Pfam" id="PF13968"/>
    </source>
</evidence>
<feature type="domain" description="DUF4220" evidence="2">
    <location>
        <begin position="52"/>
        <end position="386"/>
    </location>
</feature>
<evidence type="ECO:0000313" key="3">
    <source>
        <dbReference type="EMBL" id="KQK16937.2"/>
    </source>
</evidence>
<dbReference type="EnsemblPlants" id="KQK16937">
    <property type="protein sequence ID" value="KQK16937"/>
    <property type="gene ID" value="BRADI_1g31538v3"/>
</dbReference>
<keyword evidence="1" id="KW-0812">Transmembrane</keyword>
<dbReference type="Pfam" id="PF04578">
    <property type="entry name" value="DUF594"/>
    <property type="match status" value="1"/>
</dbReference>
<dbReference type="RefSeq" id="XP_024313036.1">
    <property type="nucleotide sequence ID" value="XM_024457268.1"/>
</dbReference>
<feature type="transmembrane region" description="Helical" evidence="1">
    <location>
        <begin position="132"/>
        <end position="150"/>
    </location>
</feature>
<dbReference type="GeneID" id="104585398"/>
<evidence type="ECO:0000256" key="1">
    <source>
        <dbReference type="SAM" id="Phobius"/>
    </source>
</evidence>
<dbReference type="InterPro" id="IPR007658">
    <property type="entry name" value="DUF594"/>
</dbReference>
<dbReference type="AlphaFoldDB" id="A0A0Q3L0T6"/>
<sequence>MGGAPTESLLGLWNEWEIQLLVVLSFTLQVFLFFFAGVRRYSISSVLKVLLWLVYLLADFTATYALGHMSTRSSPKQHKLVAFWAPFLLLHLGGQDTITAYALEDNRLWLRHLLNLFVQVSGAAYVLYKYSIAGWSLVPATILVFTAGVIKYGERIWALKHAGMKDSKWPLRSCIDVKNQDHLQGGFTTATTGGHFAMYENIVLITHSLLYIFKPGIIDRKVGMSQWNDYPNLWVAQGDDGISKWEQTMCLKARAECIFKAVEVELSLMYDLLYTKAAVIHTWYGYCIRATCLAASLAALVIFTVSNKDGYSTPDIATSYILLVGASALEIISALKAVGSTWTYPILRGYKWDRLARAVLFIRYCFVVVKDGRWCGSVGQYNLISFCSRDATKTKLKGRIAKLIGLEDRWNRAHYTRHAKLSPALKELVLRKLEQILFLSASHESYTDGYNRWPGRWDLKCTGFNGSDLLNWSFDCEFEESILIWHFATGVFLNCSDVESQIDKDNPQAEAINTLSDYMMYLLTVHRDILPISAGESIYDDTCTTFAEEWRSFSIENEKQGLVAEPHDMILKYKFVKFHPSNTARLGKAVLVRACRLVRGMLGMELDLTGKLQVIGQVWVEMLCHASTNASGDFHTRQLSNGGEFATHVLLLMSNVGLHNSVKVRCDIDPLPDEFITCTYDEHGNHVVVMPEDNDATLEEAVDVPEDNYATLEETIYVPEDDGTSHEEAADIPAGDVSARPNVELDSDNVERNSEGAFLVSMQL</sequence>
<dbReference type="RefSeq" id="XP_010240214.1">
    <property type="nucleotide sequence ID" value="XM_010241912.3"/>
</dbReference>
<dbReference type="OrthoDB" id="625425at2759"/>
<feature type="transmembrane region" description="Helical" evidence="1">
    <location>
        <begin position="283"/>
        <end position="305"/>
    </location>
</feature>
<accession>A0A0Q3L0T6</accession>
<dbReference type="RefSeq" id="XP_024313034.1">
    <property type="nucleotide sequence ID" value="XM_024457266.1"/>
</dbReference>
<dbReference type="Gramene" id="KQK16937">
    <property type="protein sequence ID" value="KQK16937"/>
    <property type="gene ID" value="BRADI_1g31538v3"/>
</dbReference>
<dbReference type="RefSeq" id="XP_024313035.1">
    <property type="nucleotide sequence ID" value="XM_024457267.1"/>
</dbReference>
<dbReference type="STRING" id="15368.A0A0Q3L0T6"/>
<reference evidence="3" key="2">
    <citation type="submission" date="2017-06" db="EMBL/GenBank/DDBJ databases">
        <title>WGS assembly of Brachypodium distachyon.</title>
        <authorList>
            <consortium name="The International Brachypodium Initiative"/>
            <person name="Lucas S."/>
            <person name="Harmon-Smith M."/>
            <person name="Lail K."/>
            <person name="Tice H."/>
            <person name="Grimwood J."/>
            <person name="Bruce D."/>
            <person name="Barry K."/>
            <person name="Shu S."/>
            <person name="Lindquist E."/>
            <person name="Wang M."/>
            <person name="Pitluck S."/>
            <person name="Vogel J.P."/>
            <person name="Garvin D.F."/>
            <person name="Mockler T.C."/>
            <person name="Schmutz J."/>
            <person name="Rokhsar D."/>
            <person name="Bevan M.W."/>
        </authorList>
    </citation>
    <scope>NUCLEOTIDE SEQUENCE</scope>
    <source>
        <strain evidence="3">Bd21</strain>
    </source>
</reference>
<feature type="transmembrane region" description="Helical" evidence="1">
    <location>
        <begin position="18"/>
        <end position="38"/>
    </location>
</feature>
<dbReference type="Pfam" id="PF13968">
    <property type="entry name" value="DUF4220"/>
    <property type="match status" value="1"/>
</dbReference>
<reference evidence="4" key="3">
    <citation type="submission" date="2018-08" db="UniProtKB">
        <authorList>
            <consortium name="EnsemblPlants"/>
        </authorList>
    </citation>
    <scope>IDENTIFICATION</scope>
    <source>
        <strain evidence="4">cv. Bd21</strain>
    </source>
</reference>
<feature type="transmembrane region" description="Helical" evidence="1">
    <location>
        <begin position="317"/>
        <end position="338"/>
    </location>
</feature>
<keyword evidence="1" id="KW-1133">Transmembrane helix</keyword>
<dbReference type="InterPro" id="IPR025315">
    <property type="entry name" value="DUF4220"/>
</dbReference>
<evidence type="ECO:0000313" key="4">
    <source>
        <dbReference type="EnsemblPlants" id="KQK16937"/>
    </source>
</evidence>
<dbReference type="Proteomes" id="UP000008810">
    <property type="component" value="Chromosome 1"/>
</dbReference>
<keyword evidence="1" id="KW-0472">Membrane</keyword>
<dbReference type="RefSeq" id="XP_010240215.1">
    <property type="nucleotide sequence ID" value="XM_010241913.3"/>
</dbReference>
<proteinExistence type="predicted"/>
<keyword evidence="5" id="KW-1185">Reference proteome</keyword>
<feature type="transmembrane region" description="Helical" evidence="1">
    <location>
        <begin position="50"/>
        <end position="69"/>
    </location>
</feature>
<evidence type="ECO:0000313" key="5">
    <source>
        <dbReference type="Proteomes" id="UP000008810"/>
    </source>
</evidence>
<protein>
    <recommendedName>
        <fullName evidence="2">DUF4220 domain-containing protein</fullName>
    </recommendedName>
</protein>
<dbReference type="PANTHER" id="PTHR31325">
    <property type="entry name" value="OS01G0798800 PROTEIN-RELATED"/>
    <property type="match status" value="1"/>
</dbReference>
<reference evidence="3 4" key="1">
    <citation type="journal article" date="2010" name="Nature">
        <title>Genome sequencing and analysis of the model grass Brachypodium distachyon.</title>
        <authorList>
            <consortium name="International Brachypodium Initiative"/>
        </authorList>
    </citation>
    <scope>NUCLEOTIDE SEQUENCE [LARGE SCALE GENOMIC DNA]</scope>
    <source>
        <strain evidence="3">Bd21</strain>
        <strain evidence="4">cv. Bd21</strain>
    </source>
</reference>
<name>A0A0Q3L0T6_BRADI</name>
<feature type="transmembrane region" description="Helical" evidence="1">
    <location>
        <begin position="81"/>
        <end position="101"/>
    </location>
</feature>
<organism evidence="3">
    <name type="scientific">Brachypodium distachyon</name>
    <name type="common">Purple false brome</name>
    <name type="synonym">Trachynia distachya</name>
    <dbReference type="NCBI Taxonomy" id="15368"/>
    <lineage>
        <taxon>Eukaryota</taxon>
        <taxon>Viridiplantae</taxon>
        <taxon>Streptophyta</taxon>
        <taxon>Embryophyta</taxon>
        <taxon>Tracheophyta</taxon>
        <taxon>Spermatophyta</taxon>
        <taxon>Magnoliopsida</taxon>
        <taxon>Liliopsida</taxon>
        <taxon>Poales</taxon>
        <taxon>Poaceae</taxon>
        <taxon>BOP clade</taxon>
        <taxon>Pooideae</taxon>
        <taxon>Stipodae</taxon>
        <taxon>Brachypodieae</taxon>
        <taxon>Brachypodium</taxon>
    </lineage>
</organism>
<dbReference type="EMBL" id="CM000880">
    <property type="protein sequence ID" value="KQK16937.2"/>
    <property type="molecule type" value="Genomic_DNA"/>
</dbReference>
<gene>
    <name evidence="4" type="primary">LOC104585398</name>
    <name evidence="3" type="ORF">BRADI_1g31538v3</name>
</gene>